<dbReference type="PANTHER" id="PTHR31302:SF31">
    <property type="entry name" value="PHOSPHODIESTERASE YAEI"/>
    <property type="match status" value="1"/>
</dbReference>
<dbReference type="Proteomes" id="UP000609849">
    <property type="component" value="Unassembled WGS sequence"/>
</dbReference>
<evidence type="ECO:0000256" key="2">
    <source>
        <dbReference type="ARBA" id="ARBA00022801"/>
    </source>
</evidence>
<protein>
    <submittedName>
        <fullName evidence="4">Metallophosphoesterase</fullName>
    </submittedName>
</protein>
<dbReference type="InterPro" id="IPR051158">
    <property type="entry name" value="Metallophosphoesterase_sf"/>
</dbReference>
<evidence type="ECO:0000256" key="1">
    <source>
        <dbReference type="ARBA" id="ARBA00022723"/>
    </source>
</evidence>
<dbReference type="InterPro" id="IPR029052">
    <property type="entry name" value="Metallo-depent_PP-like"/>
</dbReference>
<keyword evidence="1" id="KW-0479">Metal-binding</keyword>
<comment type="caution">
    <text evidence="4">The sequence shown here is derived from an EMBL/GenBank/DDBJ whole genome shotgun (WGS) entry which is preliminary data.</text>
</comment>
<evidence type="ECO:0000313" key="5">
    <source>
        <dbReference type="Proteomes" id="UP000609849"/>
    </source>
</evidence>
<dbReference type="CDD" id="cd07385">
    <property type="entry name" value="MPP_YkuE_C"/>
    <property type="match status" value="1"/>
</dbReference>
<sequence>MIGNLLIGSTILLGGYTFYKSQMKSLEKVEYIIENHKIPKEFDDFSIVQISDLHNAEFGKDNYKLLKVVDDLNPDIVVITGDLVDGGKSNFEVALKLIDELSKKYKIYHIIGNHEEKALLKKYKEKYENYFSQLYSKKIINLDNESIKIKKGKSSINLYGIVIPLRYYKYLFNKNEKSDLEEDFIKDKLGNVCKSEYNILLSHTPFYFDRYVDWGADLVLAGHVHGGIIRLPFLGGLLSPNREFFPEYDLGKYEKDSSEMVLSKGLGGSKILIRINCKPEVVKITLKSKLT</sequence>
<dbReference type="Gene3D" id="3.60.21.10">
    <property type="match status" value="1"/>
</dbReference>
<gene>
    <name evidence="4" type="ORF">H8923_03020</name>
</gene>
<keyword evidence="5" id="KW-1185">Reference proteome</keyword>
<reference evidence="4 5" key="1">
    <citation type="submission" date="2020-08" db="EMBL/GenBank/DDBJ databases">
        <authorList>
            <person name="Liu C."/>
            <person name="Sun Q."/>
        </authorList>
    </citation>
    <scope>NUCLEOTIDE SEQUENCE [LARGE SCALE GENOMIC DNA]</scope>
    <source>
        <strain evidence="4 5">NSJ-18</strain>
    </source>
</reference>
<evidence type="ECO:0000313" key="4">
    <source>
        <dbReference type="EMBL" id="MBC5995723.1"/>
    </source>
</evidence>
<feature type="domain" description="Calcineurin-like phosphoesterase" evidence="3">
    <location>
        <begin position="46"/>
        <end position="226"/>
    </location>
</feature>
<dbReference type="SUPFAM" id="SSF56300">
    <property type="entry name" value="Metallo-dependent phosphatases"/>
    <property type="match status" value="1"/>
</dbReference>
<keyword evidence="2" id="KW-0378">Hydrolase</keyword>
<proteinExistence type="predicted"/>
<dbReference type="PANTHER" id="PTHR31302">
    <property type="entry name" value="TRANSMEMBRANE PROTEIN WITH METALLOPHOSPHOESTERASE DOMAIN-RELATED"/>
    <property type="match status" value="1"/>
</dbReference>
<name>A0ABR7JLY6_9FIRM</name>
<dbReference type="InterPro" id="IPR004843">
    <property type="entry name" value="Calcineurin-like_PHP"/>
</dbReference>
<dbReference type="RefSeq" id="WP_153925777.1">
    <property type="nucleotide sequence ID" value="NZ_JACRWE010000001.1"/>
</dbReference>
<dbReference type="EMBL" id="JACRWE010000001">
    <property type="protein sequence ID" value="MBC5995723.1"/>
    <property type="molecule type" value="Genomic_DNA"/>
</dbReference>
<organism evidence="4 5">
    <name type="scientific">Romboutsia faecis</name>
    <dbReference type="NCBI Taxonomy" id="2764597"/>
    <lineage>
        <taxon>Bacteria</taxon>
        <taxon>Bacillati</taxon>
        <taxon>Bacillota</taxon>
        <taxon>Clostridia</taxon>
        <taxon>Peptostreptococcales</taxon>
        <taxon>Peptostreptococcaceae</taxon>
        <taxon>Romboutsia</taxon>
    </lineage>
</organism>
<dbReference type="Pfam" id="PF00149">
    <property type="entry name" value="Metallophos"/>
    <property type="match status" value="1"/>
</dbReference>
<accession>A0ABR7JLY6</accession>
<evidence type="ECO:0000259" key="3">
    <source>
        <dbReference type="Pfam" id="PF00149"/>
    </source>
</evidence>